<evidence type="ECO:0000313" key="1">
    <source>
        <dbReference type="EMBL" id="KAF9890676.1"/>
    </source>
</evidence>
<dbReference type="InterPro" id="IPR032710">
    <property type="entry name" value="NTF2-like_dom_sf"/>
</dbReference>
<reference evidence="1" key="1">
    <citation type="journal article" date="2019" name="Beilstein J. Org. Chem.">
        <title>Nanangenines: drimane sesquiterpenoids as the dominant metabolite cohort of a novel Australian fungus, Aspergillus nanangensis.</title>
        <authorList>
            <person name="Lacey H.J."/>
            <person name="Gilchrist C.L.M."/>
            <person name="Crombie A."/>
            <person name="Kalaitzis J.A."/>
            <person name="Vuong D."/>
            <person name="Rutledge P.J."/>
            <person name="Turner P."/>
            <person name="Pitt J.I."/>
            <person name="Lacey E."/>
            <person name="Chooi Y.H."/>
            <person name="Piggott A.M."/>
        </authorList>
    </citation>
    <scope>NUCLEOTIDE SEQUENCE</scope>
    <source>
        <strain evidence="1">MST-FP2251</strain>
    </source>
</reference>
<dbReference type="InterPro" id="IPR009959">
    <property type="entry name" value="Cyclase_SnoaL-like"/>
</dbReference>
<evidence type="ECO:0000313" key="2">
    <source>
        <dbReference type="Proteomes" id="UP001194746"/>
    </source>
</evidence>
<evidence type="ECO:0008006" key="3">
    <source>
        <dbReference type="Google" id="ProtNLM"/>
    </source>
</evidence>
<dbReference type="Proteomes" id="UP001194746">
    <property type="component" value="Unassembled WGS sequence"/>
</dbReference>
<dbReference type="EMBL" id="VCAU01000024">
    <property type="protein sequence ID" value="KAF9890676.1"/>
    <property type="molecule type" value="Genomic_DNA"/>
</dbReference>
<comment type="caution">
    <text evidence="1">The sequence shown here is derived from an EMBL/GenBank/DDBJ whole genome shotgun (WGS) entry which is preliminary data.</text>
</comment>
<sequence>MGSTTDNPPTPLPVPQAKQLEPGLSLLPPLSRRGYGPGMIVVVPDDAPQAISIDDGVPAPALKWAEESYTVVEIRESALDRAGLLGRAIEELARYEQCTPKDVVGLVAYTEDLWSKVASSESIAKITAVAIYATASSATTIASKSIPMVQHLAGKVSSGTLQRTDHLFQHGYDAMESSSFALPNSDQFHYGTEAVSHTRNLTFLKKHMNGPYFDLEAIWDEHTYFEFDDRSVEHTMSTMVQEPYVNHIPTITGGIGCDRLTDFYRYHFIFNNPQDTKMELISRTVGIDRVVDEFIMTLTHDSEIDWLLPKVPPTGRRLEIPMAAVVNVRGDRLYHEHISWDQATVLVQLGVMPAYLPFPYALPDGTRPAPGKRFEMRVPTAGVETVNKMRDKNSVASNELFREVIREV</sequence>
<organism evidence="1 2">
    <name type="scientific">Aspergillus nanangensis</name>
    <dbReference type="NCBI Taxonomy" id="2582783"/>
    <lineage>
        <taxon>Eukaryota</taxon>
        <taxon>Fungi</taxon>
        <taxon>Dikarya</taxon>
        <taxon>Ascomycota</taxon>
        <taxon>Pezizomycotina</taxon>
        <taxon>Eurotiomycetes</taxon>
        <taxon>Eurotiomycetidae</taxon>
        <taxon>Eurotiales</taxon>
        <taxon>Aspergillaceae</taxon>
        <taxon>Aspergillus</taxon>
        <taxon>Aspergillus subgen. Circumdati</taxon>
    </lineage>
</organism>
<keyword evidence="2" id="KW-1185">Reference proteome</keyword>
<dbReference type="PANTHER" id="PTHR38436:SF3">
    <property type="entry name" value="CARBOXYMETHYLENEBUTENOLIDASE-RELATED"/>
    <property type="match status" value="1"/>
</dbReference>
<dbReference type="PANTHER" id="PTHR38436">
    <property type="entry name" value="POLYKETIDE CYCLASE SNOAL-LIKE DOMAIN"/>
    <property type="match status" value="1"/>
</dbReference>
<dbReference type="AlphaFoldDB" id="A0AAD4CQB0"/>
<dbReference type="SUPFAM" id="SSF54427">
    <property type="entry name" value="NTF2-like"/>
    <property type="match status" value="1"/>
</dbReference>
<accession>A0AAD4CQB0</accession>
<protein>
    <recommendedName>
        <fullName evidence="3">LEA domain protein</fullName>
    </recommendedName>
</protein>
<gene>
    <name evidence="1" type="ORF">FE257_005542</name>
</gene>
<proteinExistence type="predicted"/>
<reference evidence="1" key="2">
    <citation type="submission" date="2020-02" db="EMBL/GenBank/DDBJ databases">
        <authorList>
            <person name="Gilchrist C.L.M."/>
            <person name="Chooi Y.-H."/>
        </authorList>
    </citation>
    <scope>NUCLEOTIDE SEQUENCE</scope>
    <source>
        <strain evidence="1">MST-FP2251</strain>
    </source>
</reference>
<dbReference type="Gene3D" id="3.10.450.50">
    <property type="match status" value="1"/>
</dbReference>
<dbReference type="GO" id="GO:0030638">
    <property type="term" value="P:polyketide metabolic process"/>
    <property type="evidence" value="ECO:0007669"/>
    <property type="project" value="InterPro"/>
</dbReference>
<name>A0AAD4CQB0_ASPNN</name>